<keyword evidence="2" id="KW-1185">Reference proteome</keyword>
<sequence>MSASAWLPSAQASTASIKPGATLALQPADLWDVAGEEPLLLIVREVGDGLGHPSLEWARIVGTELGPDGTAVNDARAVLARVAALPGAVRPTGWLP</sequence>
<comment type="caution">
    <text evidence="1">The sequence shown here is derived from an EMBL/GenBank/DDBJ whole genome shotgun (WGS) entry which is preliminary data.</text>
</comment>
<protein>
    <submittedName>
        <fullName evidence="1">Uncharacterized protein</fullName>
    </submittedName>
</protein>
<dbReference type="Proteomes" id="UP001183643">
    <property type="component" value="Unassembled WGS sequence"/>
</dbReference>
<evidence type="ECO:0000313" key="2">
    <source>
        <dbReference type="Proteomes" id="UP001183643"/>
    </source>
</evidence>
<dbReference type="EMBL" id="JAVDYB010000001">
    <property type="protein sequence ID" value="MDR7278378.1"/>
    <property type="molecule type" value="Genomic_DNA"/>
</dbReference>
<name>A0AAE3YQZ7_9ACTN</name>
<proteinExistence type="predicted"/>
<accession>A0AAE3YQZ7</accession>
<gene>
    <name evidence="1" type="ORF">J2S41_005156</name>
</gene>
<reference evidence="1" key="1">
    <citation type="submission" date="2023-07" db="EMBL/GenBank/DDBJ databases">
        <title>Sequencing the genomes of 1000 actinobacteria strains.</title>
        <authorList>
            <person name="Klenk H.-P."/>
        </authorList>
    </citation>
    <scope>NUCLEOTIDE SEQUENCE</scope>
    <source>
        <strain evidence="1">DSM 44707</strain>
    </source>
</reference>
<dbReference type="AlphaFoldDB" id="A0AAE3YQZ7"/>
<evidence type="ECO:0000313" key="1">
    <source>
        <dbReference type="EMBL" id="MDR7278378.1"/>
    </source>
</evidence>
<dbReference type="RefSeq" id="WP_310371246.1">
    <property type="nucleotide sequence ID" value="NZ_JAVDYB010000001.1"/>
</dbReference>
<organism evidence="1 2">
    <name type="scientific">Catenuloplanes atrovinosus</name>
    <dbReference type="NCBI Taxonomy" id="137266"/>
    <lineage>
        <taxon>Bacteria</taxon>
        <taxon>Bacillati</taxon>
        <taxon>Actinomycetota</taxon>
        <taxon>Actinomycetes</taxon>
        <taxon>Micromonosporales</taxon>
        <taxon>Micromonosporaceae</taxon>
        <taxon>Catenuloplanes</taxon>
    </lineage>
</organism>